<keyword evidence="2" id="KW-1185">Reference proteome</keyword>
<name>A0ABP6ZA74_9ACTN</name>
<accession>A0ABP6ZA74</accession>
<evidence type="ECO:0000313" key="2">
    <source>
        <dbReference type="Proteomes" id="UP001501222"/>
    </source>
</evidence>
<dbReference type="Proteomes" id="UP001501222">
    <property type="component" value="Unassembled WGS sequence"/>
</dbReference>
<dbReference type="RefSeq" id="WP_344850692.1">
    <property type="nucleotide sequence ID" value="NZ_BAABAA010000034.1"/>
</dbReference>
<reference evidence="2" key="1">
    <citation type="journal article" date="2019" name="Int. J. Syst. Evol. Microbiol.">
        <title>The Global Catalogue of Microorganisms (GCM) 10K type strain sequencing project: providing services to taxonomists for standard genome sequencing and annotation.</title>
        <authorList>
            <consortium name="The Broad Institute Genomics Platform"/>
            <consortium name="The Broad Institute Genome Sequencing Center for Infectious Disease"/>
            <person name="Wu L."/>
            <person name="Ma J."/>
        </authorList>
    </citation>
    <scope>NUCLEOTIDE SEQUENCE [LARGE SCALE GENOMIC DNA]</scope>
    <source>
        <strain evidence="2">JCM 16928</strain>
    </source>
</reference>
<proteinExistence type="predicted"/>
<dbReference type="EMBL" id="BAABAA010000034">
    <property type="protein sequence ID" value="GAA3601083.1"/>
    <property type="molecule type" value="Genomic_DNA"/>
</dbReference>
<gene>
    <name evidence="1" type="ORF">GCM10022235_86240</name>
</gene>
<comment type="caution">
    <text evidence="1">The sequence shown here is derived from an EMBL/GenBank/DDBJ whole genome shotgun (WGS) entry which is preliminary data.</text>
</comment>
<sequence>MFEMTDAQATAEGLTVVPGLPVAPVTVVDRLAAASDTADVLAAVVEALLSAGKVRRSDLEALSNGLGHLHVELDELADERRRTDAASALAGHTVTLAGTGRGKTSLDLMHLAQHRSEDVA</sequence>
<protein>
    <submittedName>
        <fullName evidence="1">Uncharacterized protein</fullName>
    </submittedName>
</protein>
<organism evidence="1 2">
    <name type="scientific">Kribbella ginsengisoli</name>
    <dbReference type="NCBI Taxonomy" id="363865"/>
    <lineage>
        <taxon>Bacteria</taxon>
        <taxon>Bacillati</taxon>
        <taxon>Actinomycetota</taxon>
        <taxon>Actinomycetes</taxon>
        <taxon>Propionibacteriales</taxon>
        <taxon>Kribbellaceae</taxon>
        <taxon>Kribbella</taxon>
    </lineage>
</organism>
<evidence type="ECO:0000313" key="1">
    <source>
        <dbReference type="EMBL" id="GAA3601083.1"/>
    </source>
</evidence>